<evidence type="ECO:0000313" key="2">
    <source>
        <dbReference type="Proteomes" id="UP000244334"/>
    </source>
</evidence>
<dbReference type="AlphaFoldDB" id="A0A328TPZ9"/>
<name>A0A328TPZ9_9GAMM</name>
<dbReference type="EMBL" id="LJAM02000141">
    <property type="protein sequence ID" value="RAP71463.1"/>
    <property type="molecule type" value="Genomic_DNA"/>
</dbReference>
<feature type="non-terminal residue" evidence="1">
    <location>
        <position position="1"/>
    </location>
</feature>
<organism evidence="1 2">
    <name type="scientific">Candidatus Erwinia dacicola</name>
    <dbReference type="NCBI Taxonomy" id="252393"/>
    <lineage>
        <taxon>Bacteria</taxon>
        <taxon>Pseudomonadati</taxon>
        <taxon>Pseudomonadota</taxon>
        <taxon>Gammaproteobacteria</taxon>
        <taxon>Enterobacterales</taxon>
        <taxon>Erwiniaceae</taxon>
        <taxon>Erwinia</taxon>
    </lineage>
</organism>
<dbReference type="Proteomes" id="UP000244334">
    <property type="component" value="Unassembled WGS sequence"/>
</dbReference>
<reference evidence="1" key="1">
    <citation type="submission" date="2018-04" db="EMBL/GenBank/DDBJ databases">
        <title>Genomes of the Obligate Erwinia dacicola and Facultative Enterobacter sp. OLF Endosymbionts of the Olive Fruit fly, Bactrocera oleae.</title>
        <authorList>
            <person name="Estes A.M."/>
            <person name="Hearn D.J."/>
            <person name="Agarwal S."/>
            <person name="Pierson E.A."/>
            <person name="Dunning-Hotopp J.C."/>
        </authorList>
    </citation>
    <scope>NUCLEOTIDE SEQUENCE [LARGE SCALE GENOMIC DNA]</scope>
    <source>
        <strain evidence="1">Oroville</strain>
    </source>
</reference>
<proteinExistence type="predicted"/>
<protein>
    <submittedName>
        <fullName evidence="1">Uncharacterized protein</fullName>
    </submittedName>
</protein>
<evidence type="ECO:0000313" key="1">
    <source>
        <dbReference type="EMBL" id="RAP71463.1"/>
    </source>
</evidence>
<accession>A0A328TPZ9</accession>
<gene>
    <name evidence="1" type="ORF">ACZ87_01725</name>
</gene>
<keyword evidence="2" id="KW-1185">Reference proteome</keyword>
<sequence>ITRKANSSISLQQCHNFYIVFGESHRVFVTCCHNNSSCEMVSKT</sequence>
<comment type="caution">
    <text evidence="1">The sequence shown here is derived from an EMBL/GenBank/DDBJ whole genome shotgun (WGS) entry which is preliminary data.</text>
</comment>